<dbReference type="Proteomes" id="UP000032303">
    <property type="component" value="Chromosome 1"/>
</dbReference>
<dbReference type="InterPro" id="IPR036291">
    <property type="entry name" value="NAD(P)-bd_dom_sf"/>
</dbReference>
<dbReference type="PANTHER" id="PTHR43000">
    <property type="entry name" value="DTDP-D-GLUCOSE 4,6-DEHYDRATASE-RELATED"/>
    <property type="match status" value="1"/>
</dbReference>
<dbReference type="InterPro" id="IPR016040">
    <property type="entry name" value="NAD(P)-bd_dom"/>
</dbReference>
<dbReference type="HOGENOM" id="CLU_007383_1_7_6"/>
<organism evidence="2 3">
    <name type="scientific">Photobacterium gaetbulicola Gung47</name>
    <dbReference type="NCBI Taxonomy" id="658445"/>
    <lineage>
        <taxon>Bacteria</taxon>
        <taxon>Pseudomonadati</taxon>
        <taxon>Pseudomonadota</taxon>
        <taxon>Gammaproteobacteria</taxon>
        <taxon>Vibrionales</taxon>
        <taxon>Vibrionaceae</taxon>
        <taxon>Photobacterium</taxon>
    </lineage>
</organism>
<evidence type="ECO:0000259" key="1">
    <source>
        <dbReference type="Pfam" id="PF16363"/>
    </source>
</evidence>
<dbReference type="STRING" id="658445.H744_1c0464"/>
<sequence length="314" mass="33786">MKRILVTGGAGFIGSHVVDLLSKSDAKVYVMDDFSTGKVENIAHHSNDKVNVICCDIASDAARKAIKDIKPDGIIMLAAQPSVIVSIRDPLLDASSNIMGLVHLLESAREVGCKKVVFASSGGTIYGNVSDESLPVTEEHPLTACSFYGLTKLTALHYLNLYKQLFSIDFAALALGNVYGPRQSPFGEAGVIGIFSQKILSNETCTINGDGNITRDYIYVADVAQAFVSALHQGSGLINISSGVEKSVKEIYDAILDISQCQGSVVNGPELAGEVKRIALQNTKAKSELNWEPKVNFNDGVKSTVDWVRQEYLN</sequence>
<dbReference type="Gene3D" id="3.90.25.10">
    <property type="entry name" value="UDP-galactose 4-epimerase, domain 1"/>
    <property type="match status" value="1"/>
</dbReference>
<dbReference type="KEGG" id="pgb:H744_1c0464"/>
<proteinExistence type="predicted"/>
<dbReference type="Pfam" id="PF16363">
    <property type="entry name" value="GDP_Man_Dehyd"/>
    <property type="match status" value="1"/>
</dbReference>
<dbReference type="AlphaFoldDB" id="A0A0C5WK48"/>
<gene>
    <name evidence="2" type="ORF">H744_1c0464</name>
</gene>
<feature type="domain" description="NAD(P)-binding" evidence="1">
    <location>
        <begin position="5"/>
        <end position="303"/>
    </location>
</feature>
<reference evidence="2 3" key="1">
    <citation type="submission" date="2013-05" db="EMBL/GenBank/DDBJ databases">
        <title>Complete genome sequence of the lipase-producing bacterium Photobacterium gaetbulicola Gung47.</title>
        <authorList>
            <person name="Kim Y.-O."/>
        </authorList>
    </citation>
    <scope>NUCLEOTIDE SEQUENCE [LARGE SCALE GENOMIC DNA]</scope>
    <source>
        <strain evidence="2 3">Gung47</strain>
    </source>
</reference>
<dbReference type="EMBL" id="CP005973">
    <property type="protein sequence ID" value="AJR05489.1"/>
    <property type="molecule type" value="Genomic_DNA"/>
</dbReference>
<keyword evidence="3" id="KW-1185">Reference proteome</keyword>
<protein>
    <submittedName>
        <fullName evidence="2">Putative nucleoside-diphosphate-sugar epimerase</fullName>
    </submittedName>
</protein>
<dbReference type="PATRIC" id="fig|658445.3.peg.507"/>
<name>A0A0C5WK48_9GAMM</name>
<dbReference type="Gene3D" id="3.40.50.720">
    <property type="entry name" value="NAD(P)-binding Rossmann-like Domain"/>
    <property type="match status" value="1"/>
</dbReference>
<evidence type="ECO:0000313" key="3">
    <source>
        <dbReference type="Proteomes" id="UP000032303"/>
    </source>
</evidence>
<evidence type="ECO:0000313" key="2">
    <source>
        <dbReference type="EMBL" id="AJR05489.1"/>
    </source>
</evidence>
<accession>A0A0C5WK48</accession>
<dbReference type="SUPFAM" id="SSF51735">
    <property type="entry name" value="NAD(P)-binding Rossmann-fold domains"/>
    <property type="match status" value="1"/>
</dbReference>